<proteinExistence type="predicted"/>
<sequence>TSVTSASGMEETYTNFSNIMTSALDITCPYKRSRARHSTQRGIVNDTEAQTLKKNFQIAWQKYTQTSRDEDKRDAVKIKKKYDLKLRTLRHLASEEHIHQANNK</sequence>
<gene>
    <name evidence="1" type="ORF">g.57132</name>
</gene>
<feature type="non-terminal residue" evidence="1">
    <location>
        <position position="1"/>
    </location>
</feature>
<organism evidence="1">
    <name type="scientific">Homalodisca liturata</name>
    <dbReference type="NCBI Taxonomy" id="320908"/>
    <lineage>
        <taxon>Eukaryota</taxon>
        <taxon>Metazoa</taxon>
        <taxon>Ecdysozoa</taxon>
        <taxon>Arthropoda</taxon>
        <taxon>Hexapoda</taxon>
        <taxon>Insecta</taxon>
        <taxon>Pterygota</taxon>
        <taxon>Neoptera</taxon>
        <taxon>Paraneoptera</taxon>
        <taxon>Hemiptera</taxon>
        <taxon>Auchenorrhyncha</taxon>
        <taxon>Membracoidea</taxon>
        <taxon>Cicadellidae</taxon>
        <taxon>Cicadellinae</taxon>
        <taxon>Proconiini</taxon>
        <taxon>Homalodisca</taxon>
    </lineage>
</organism>
<dbReference type="AlphaFoldDB" id="A0A1B6JUC9"/>
<evidence type="ECO:0000313" key="1">
    <source>
        <dbReference type="EMBL" id="JAT02504.1"/>
    </source>
</evidence>
<feature type="non-terminal residue" evidence="1">
    <location>
        <position position="104"/>
    </location>
</feature>
<reference evidence="1" key="1">
    <citation type="submission" date="2015-11" db="EMBL/GenBank/DDBJ databases">
        <title>De novo transcriptome assembly of four potential Pierce s Disease insect vectors from Arizona vineyards.</title>
        <authorList>
            <person name="Tassone E.E."/>
        </authorList>
    </citation>
    <scope>NUCLEOTIDE SEQUENCE</scope>
</reference>
<dbReference type="EMBL" id="GECU01005203">
    <property type="protein sequence ID" value="JAT02504.1"/>
    <property type="molecule type" value="Transcribed_RNA"/>
</dbReference>
<accession>A0A1B6JUC9</accession>
<protein>
    <submittedName>
        <fullName evidence="1">Uncharacterized protein</fullName>
    </submittedName>
</protein>
<name>A0A1B6JUC9_9HEMI</name>